<gene>
    <name evidence="2" type="ORF">DFQ05_1069</name>
</gene>
<dbReference type="PANTHER" id="PTHR37833:SF1">
    <property type="entry name" value="SIGNAL PEPTIDE PROTEIN"/>
    <property type="match status" value="1"/>
</dbReference>
<dbReference type="PANTHER" id="PTHR37833">
    <property type="entry name" value="LIPOPROTEIN-RELATED"/>
    <property type="match status" value="1"/>
</dbReference>
<evidence type="ECO:0000313" key="3">
    <source>
        <dbReference type="Proteomes" id="UP000295714"/>
    </source>
</evidence>
<feature type="signal peptide" evidence="1">
    <location>
        <begin position="1"/>
        <end position="20"/>
    </location>
</feature>
<dbReference type="AlphaFoldDB" id="A0A4R1KQF8"/>
<comment type="caution">
    <text evidence="2">The sequence shown here is derived from an EMBL/GenBank/DDBJ whole genome shotgun (WGS) entry which is preliminary data.</text>
</comment>
<dbReference type="Pfam" id="PF07610">
    <property type="entry name" value="DUF1573"/>
    <property type="match status" value="1"/>
</dbReference>
<dbReference type="Gene3D" id="2.60.40.10">
    <property type="entry name" value="Immunoglobulins"/>
    <property type="match status" value="1"/>
</dbReference>
<evidence type="ECO:0000313" key="2">
    <source>
        <dbReference type="EMBL" id="TCK67295.1"/>
    </source>
</evidence>
<evidence type="ECO:0000256" key="1">
    <source>
        <dbReference type="SAM" id="SignalP"/>
    </source>
</evidence>
<keyword evidence="1" id="KW-0732">Signal</keyword>
<name>A0A4R1KQF8_9FLAO</name>
<dbReference type="Proteomes" id="UP000295714">
    <property type="component" value="Unassembled WGS sequence"/>
</dbReference>
<feature type="chain" id="PRO_5020847215" evidence="1">
    <location>
        <begin position="21"/>
        <end position="143"/>
    </location>
</feature>
<organism evidence="2 3">
    <name type="scientific">Winogradskyella wandonensis</name>
    <dbReference type="NCBI Taxonomy" id="1442586"/>
    <lineage>
        <taxon>Bacteria</taxon>
        <taxon>Pseudomonadati</taxon>
        <taxon>Bacteroidota</taxon>
        <taxon>Flavobacteriia</taxon>
        <taxon>Flavobacteriales</taxon>
        <taxon>Flavobacteriaceae</taxon>
        <taxon>Winogradskyella</taxon>
    </lineage>
</organism>
<dbReference type="InterPro" id="IPR013783">
    <property type="entry name" value="Ig-like_fold"/>
</dbReference>
<reference evidence="2 3" key="1">
    <citation type="journal article" date="2015" name="Stand. Genomic Sci.">
        <title>Genomic Encyclopedia of Bacterial and Archaeal Type Strains, Phase III: the genomes of soil and plant-associated and newly described type strains.</title>
        <authorList>
            <person name="Whitman W.B."/>
            <person name="Woyke T."/>
            <person name="Klenk H.P."/>
            <person name="Zhou Y."/>
            <person name="Lilburn T.G."/>
            <person name="Beck B.J."/>
            <person name="De Vos P."/>
            <person name="Vandamme P."/>
            <person name="Eisen J.A."/>
            <person name="Garrity G."/>
            <person name="Hugenholtz P."/>
            <person name="Kyrpides N.C."/>
        </authorList>
    </citation>
    <scope>NUCLEOTIDE SEQUENCE [LARGE SCALE GENOMIC DNA]</scope>
    <source>
        <strain evidence="2 3">CECT 8445</strain>
    </source>
</reference>
<proteinExistence type="predicted"/>
<accession>A0A4R1KQF8</accession>
<protein>
    <submittedName>
        <fullName evidence="2">Uncharacterized protein DUF1573</fullName>
    </submittedName>
</protein>
<sequence>MMKRIITILFIGVMSLGLTAQDKKVAKIEFKTDVIDYGTIEKGADGVRTFEFTNTGNAPLIISSVKSTCGCTVPKKPKGPIMPGESGEIEVKYDTNRVNPIRKTITVISNADTPTVALKIKGLVIDPSKSSVLDKKGKSSVEQ</sequence>
<keyword evidence="3" id="KW-1185">Reference proteome</keyword>
<dbReference type="InterPro" id="IPR011467">
    <property type="entry name" value="DUF1573"/>
</dbReference>
<dbReference type="EMBL" id="SMGI01000002">
    <property type="protein sequence ID" value="TCK67295.1"/>
    <property type="molecule type" value="Genomic_DNA"/>
</dbReference>